<dbReference type="GeneID" id="89227690"/>
<sequence length="247" mass="28613">MNSQMDFSKVCTAFKTRRLYDMSDVLMDQIWLKSQPDRVLYDMYREVHLSGKDLTQMKTHVLRYDITVIPPGMLGPEYIKTAGHYHPPVSHLSCADAPSYPEVYQVIHGTATYLLQKRDLSEFIVIEAKEGDVVLIPPDFGHVTVNTSLEKLTMANWVSDAFESEYEPIREKAGLLYYLTEDGFCKNKNYEQFPEIAVKKPKSYPEFELFSGVDMYGLACDLDKLEFLRHPEKFMDAFRRPFYESAV</sequence>
<dbReference type="EMBL" id="CP131061">
    <property type="protein sequence ID" value="WNY26527.1"/>
    <property type="molecule type" value="Genomic_DNA"/>
</dbReference>
<dbReference type="Pfam" id="PF06560">
    <property type="entry name" value="GPI"/>
    <property type="match status" value="1"/>
</dbReference>
<evidence type="ECO:0000259" key="7">
    <source>
        <dbReference type="Pfam" id="PF06560"/>
    </source>
</evidence>
<evidence type="ECO:0000256" key="6">
    <source>
        <dbReference type="ARBA" id="ARBA00029321"/>
    </source>
</evidence>
<feature type="domain" description="Glucose-6-phosphate isomerase prokaryote" evidence="7">
    <location>
        <begin position="20"/>
        <end position="191"/>
    </location>
</feature>
<dbReference type="Gene3D" id="2.60.120.10">
    <property type="entry name" value="Jelly Rolls"/>
    <property type="match status" value="1"/>
</dbReference>
<dbReference type="InterPro" id="IPR014710">
    <property type="entry name" value="RmlC-like_jellyroll"/>
</dbReference>
<accession>A0AA96ZX08</accession>
<dbReference type="SUPFAM" id="SSF51182">
    <property type="entry name" value="RmlC-like cupins"/>
    <property type="match status" value="1"/>
</dbReference>
<organism evidence="8 9">
    <name type="scientific">Methanolapillus ohkumae</name>
    <dbReference type="NCBI Taxonomy" id="3028298"/>
    <lineage>
        <taxon>Archaea</taxon>
        <taxon>Methanobacteriati</taxon>
        <taxon>Methanobacteriota</taxon>
        <taxon>Stenosarchaea group</taxon>
        <taxon>Methanomicrobia</taxon>
        <taxon>Methanosarcinales</taxon>
        <taxon>Methanosarcinaceae</taxon>
        <taxon>Methanolapillus</taxon>
    </lineage>
</organism>
<dbReference type="GO" id="GO:0004347">
    <property type="term" value="F:glucose-6-phosphate isomerase activity"/>
    <property type="evidence" value="ECO:0007669"/>
    <property type="project" value="UniProtKB-EC"/>
</dbReference>
<keyword evidence="8" id="KW-0413">Isomerase</keyword>
<dbReference type="RefSeq" id="WP_338098052.1">
    <property type="nucleotide sequence ID" value="NZ_CP131061.1"/>
</dbReference>
<evidence type="ECO:0000256" key="1">
    <source>
        <dbReference type="ARBA" id="ARBA00004926"/>
    </source>
</evidence>
<evidence type="ECO:0000256" key="5">
    <source>
        <dbReference type="ARBA" id="ARBA00023152"/>
    </source>
</evidence>
<evidence type="ECO:0000256" key="3">
    <source>
        <dbReference type="ARBA" id="ARBA00011952"/>
    </source>
</evidence>
<evidence type="ECO:0000256" key="4">
    <source>
        <dbReference type="ARBA" id="ARBA00022432"/>
    </source>
</evidence>
<dbReference type="GO" id="GO:0005737">
    <property type="term" value="C:cytoplasm"/>
    <property type="evidence" value="ECO:0007669"/>
    <property type="project" value="InterPro"/>
</dbReference>
<keyword evidence="9" id="KW-1185">Reference proteome</keyword>
<dbReference type="InterPro" id="IPR011051">
    <property type="entry name" value="RmlC_Cupin_sf"/>
</dbReference>
<dbReference type="AlphaFoldDB" id="A0AA96ZX08"/>
<dbReference type="GO" id="GO:0006096">
    <property type="term" value="P:glycolytic process"/>
    <property type="evidence" value="ECO:0007669"/>
    <property type="project" value="UniProtKB-KW"/>
</dbReference>
<comment type="similarity">
    <text evidence="2">Belongs to the archaeal-type GPI family.</text>
</comment>
<evidence type="ECO:0000313" key="8">
    <source>
        <dbReference type="EMBL" id="WNY26527.1"/>
    </source>
</evidence>
<dbReference type="EC" id="5.3.1.9" evidence="3"/>
<keyword evidence="5" id="KW-0324">Glycolysis</keyword>
<comment type="pathway">
    <text evidence="1">Carbohydrate degradation; glycolysis; D-glyceraldehyde 3-phosphate and glycerone phosphate from D-glucose: step 2/4.</text>
</comment>
<dbReference type="CDD" id="cd02218">
    <property type="entry name" value="cupin_PGI"/>
    <property type="match status" value="1"/>
</dbReference>
<evidence type="ECO:0000313" key="9">
    <source>
        <dbReference type="Proteomes" id="UP001304970"/>
    </source>
</evidence>
<keyword evidence="4" id="KW-0312">Gluconeogenesis</keyword>
<evidence type="ECO:0000256" key="2">
    <source>
        <dbReference type="ARBA" id="ARBA00006542"/>
    </source>
</evidence>
<protein>
    <recommendedName>
        <fullName evidence="3">glucose-6-phosphate isomerase</fullName>
        <ecNumber evidence="3">5.3.1.9</ecNumber>
    </recommendedName>
</protein>
<reference evidence="8 9" key="1">
    <citation type="submission" date="2023-07" db="EMBL/GenBank/DDBJ databases">
        <title>Closed genome sequence of Methanosarcinaceae archaeon Am2.</title>
        <authorList>
            <person name="Poehlein A."/>
            <person name="Protasov E."/>
            <person name="Platt K."/>
            <person name="Reeh H."/>
            <person name="Daniel R."/>
            <person name="Brune A."/>
        </authorList>
    </citation>
    <scope>NUCLEOTIDE SEQUENCE [LARGE SCALE GENOMIC DNA]</scope>
    <source>
        <strain evidence="8 9">Am2</strain>
    </source>
</reference>
<dbReference type="GO" id="GO:0006094">
    <property type="term" value="P:gluconeogenesis"/>
    <property type="evidence" value="ECO:0007669"/>
    <property type="project" value="UniProtKB-KW"/>
</dbReference>
<comment type="catalytic activity">
    <reaction evidence="6">
        <text>alpha-D-glucose 6-phosphate = beta-D-fructose 6-phosphate</text>
        <dbReference type="Rhea" id="RHEA:11816"/>
        <dbReference type="ChEBI" id="CHEBI:57634"/>
        <dbReference type="ChEBI" id="CHEBI:58225"/>
        <dbReference type="EC" id="5.3.1.9"/>
    </reaction>
</comment>
<name>A0AA96ZX08_9EURY</name>
<proteinExistence type="inferred from homology"/>
<dbReference type="Proteomes" id="UP001304970">
    <property type="component" value="Chromosome"/>
</dbReference>
<gene>
    <name evidence="8" type="primary">pgiA</name>
    <name evidence="8" type="ORF">MsAm2_02900</name>
</gene>
<dbReference type="InterPro" id="IPR010551">
    <property type="entry name" value="G6P_isomerase_prok"/>
</dbReference>